<evidence type="ECO:0000313" key="1">
    <source>
        <dbReference type="EMBL" id="MCP1109043.1"/>
    </source>
</evidence>
<accession>A0ABT1EEB7</accession>
<evidence type="ECO:0000313" key="2">
    <source>
        <dbReference type="EMBL" id="MCP1111170.1"/>
    </source>
</evidence>
<evidence type="ECO:0008006" key="4">
    <source>
        <dbReference type="Google" id="ProtNLM"/>
    </source>
</evidence>
<comment type="caution">
    <text evidence="1">The sequence shown here is derived from an EMBL/GenBank/DDBJ whole genome shotgun (WGS) entry which is preliminary data.</text>
</comment>
<dbReference type="EMBL" id="JAMZFV010000001">
    <property type="protein sequence ID" value="MCP1109043.1"/>
    <property type="molecule type" value="Genomic_DNA"/>
</dbReference>
<feature type="non-terminal residue" evidence="1">
    <location>
        <position position="1"/>
    </location>
</feature>
<name>A0ABT1EEB7_9FIRM</name>
<keyword evidence="3" id="KW-1185">Reference proteome</keyword>
<dbReference type="Proteomes" id="UP001523565">
    <property type="component" value="Unassembled WGS sequence"/>
</dbReference>
<sequence>PIFSGNRIKRGLYASGSGVVLNADVNAAANIMRKAIPTSSLEIKREALESPKVINLRDLNCKSIPVKRIVAA</sequence>
<protein>
    <recommendedName>
        <fullName evidence="4">Transposase</fullName>
    </recommendedName>
</protein>
<dbReference type="EMBL" id="JAMZFV010000025">
    <property type="protein sequence ID" value="MCP1111170.1"/>
    <property type="molecule type" value="Genomic_DNA"/>
</dbReference>
<organism evidence="1 3">
    <name type="scientific">Ohessyouella blattaphilus</name>
    <dbReference type="NCBI Taxonomy" id="2949333"/>
    <lineage>
        <taxon>Bacteria</taxon>
        <taxon>Bacillati</taxon>
        <taxon>Bacillota</taxon>
        <taxon>Clostridia</taxon>
        <taxon>Lachnospirales</taxon>
        <taxon>Lachnospiraceae</taxon>
        <taxon>Ohessyouella</taxon>
    </lineage>
</organism>
<evidence type="ECO:0000313" key="3">
    <source>
        <dbReference type="Proteomes" id="UP001523565"/>
    </source>
</evidence>
<reference evidence="1 3" key="1">
    <citation type="journal article" date="2022" name="Genome Biol. Evol.">
        <title>Host diet, physiology and behaviors set the stage for Lachnospiraceae cladogenesis.</title>
        <authorList>
            <person name="Vera-Ponce De Leon A."/>
            <person name="Schneider M."/>
            <person name="Jahnes B.C."/>
            <person name="Sadowski V."/>
            <person name="Camuy-Velez L.A."/>
            <person name="Duan J."/>
            <person name="Sabree Z.L."/>
        </authorList>
    </citation>
    <scope>NUCLEOTIDE SEQUENCE [LARGE SCALE GENOMIC DNA]</scope>
    <source>
        <strain evidence="1 3">PAL227</strain>
    </source>
</reference>
<proteinExistence type="predicted"/>
<gene>
    <name evidence="1" type="ORF">NK118_02145</name>
    <name evidence="2" type="ORF">NK118_13020</name>
</gene>